<dbReference type="AlphaFoldDB" id="A0A372IJQ3"/>
<feature type="binding site" evidence="2">
    <location>
        <position position="110"/>
    </location>
    <ligand>
        <name>Fe cation</name>
        <dbReference type="ChEBI" id="CHEBI:24875"/>
    </ligand>
</feature>
<comment type="similarity">
    <text evidence="1 3">Belongs to the pirin family.</text>
</comment>
<feature type="domain" description="Pirin C-terminal" evidence="5">
    <location>
        <begin position="185"/>
        <end position="287"/>
    </location>
</feature>
<comment type="cofactor">
    <cofactor evidence="2">
        <name>Fe cation</name>
        <dbReference type="ChEBI" id="CHEBI:24875"/>
    </cofactor>
    <text evidence="2">Binds 1 Fe cation per subunit.</text>
</comment>
<name>A0A372IJQ3_9BACT</name>
<dbReference type="Gene3D" id="2.60.120.10">
    <property type="entry name" value="Jelly Rolls"/>
    <property type="match status" value="2"/>
</dbReference>
<dbReference type="PANTHER" id="PTHR43594">
    <property type="entry name" value="QUERCETIN 2,3-DIOXYGENASE"/>
    <property type="match status" value="1"/>
</dbReference>
<dbReference type="CDD" id="cd02247">
    <property type="entry name" value="cupin_pirin_C"/>
    <property type="match status" value="1"/>
</dbReference>
<dbReference type="InterPro" id="IPR053186">
    <property type="entry name" value="QDO-related"/>
</dbReference>
<dbReference type="OrthoDB" id="321327at2"/>
<accession>A0A372IJQ3</accession>
<dbReference type="Proteomes" id="UP000264702">
    <property type="component" value="Unassembled WGS sequence"/>
</dbReference>
<feature type="binding site" evidence="2">
    <location>
        <position position="64"/>
    </location>
    <ligand>
        <name>Fe cation</name>
        <dbReference type="ChEBI" id="CHEBI:24875"/>
    </ligand>
</feature>
<organism evidence="6 7">
    <name type="scientific">Paracidobacterium acidisoli</name>
    <dbReference type="NCBI Taxonomy" id="2303751"/>
    <lineage>
        <taxon>Bacteria</taxon>
        <taxon>Pseudomonadati</taxon>
        <taxon>Acidobacteriota</taxon>
        <taxon>Terriglobia</taxon>
        <taxon>Terriglobales</taxon>
        <taxon>Acidobacteriaceae</taxon>
        <taxon>Paracidobacterium</taxon>
    </lineage>
</organism>
<feature type="binding site" evidence="2">
    <location>
        <position position="66"/>
    </location>
    <ligand>
        <name>Fe cation</name>
        <dbReference type="ChEBI" id="CHEBI:24875"/>
    </ligand>
</feature>
<dbReference type="PIRSF" id="PIRSF006232">
    <property type="entry name" value="Pirin"/>
    <property type="match status" value="1"/>
</dbReference>
<keyword evidence="7" id="KW-1185">Reference proteome</keyword>
<dbReference type="GO" id="GO:0046872">
    <property type="term" value="F:metal ion binding"/>
    <property type="evidence" value="ECO:0007669"/>
    <property type="project" value="UniProtKB-KW"/>
</dbReference>
<dbReference type="InterPro" id="IPR003829">
    <property type="entry name" value="Pirin_N_dom"/>
</dbReference>
<keyword evidence="2" id="KW-0408">Iron</keyword>
<dbReference type="PANTHER" id="PTHR43594:SF1">
    <property type="entry name" value="QUERCETIN 2,3-DIOXYGENASE PA2418-RELATED"/>
    <property type="match status" value="1"/>
</dbReference>
<dbReference type="InterPro" id="IPR012093">
    <property type="entry name" value="Pirin"/>
</dbReference>
<proteinExistence type="inferred from homology"/>
<gene>
    <name evidence="6" type="ORF">D0Y96_19450</name>
</gene>
<dbReference type="SUPFAM" id="SSF51182">
    <property type="entry name" value="RmlC-like cupins"/>
    <property type="match status" value="1"/>
</dbReference>
<dbReference type="EMBL" id="QVQT01000008">
    <property type="protein sequence ID" value="RFU14981.1"/>
    <property type="molecule type" value="Genomic_DNA"/>
</dbReference>
<feature type="domain" description="Pirin N-terminal" evidence="4">
    <location>
        <begin position="32"/>
        <end position="130"/>
    </location>
</feature>
<evidence type="ECO:0000313" key="7">
    <source>
        <dbReference type="Proteomes" id="UP000264702"/>
    </source>
</evidence>
<reference evidence="6 7" key="1">
    <citation type="submission" date="2018-08" db="EMBL/GenBank/DDBJ databases">
        <title>Acidipila sp. 4G-K13, an acidobacterium isolated from forest soil.</title>
        <authorList>
            <person name="Gao Z.-H."/>
            <person name="Qiu L.-H."/>
        </authorList>
    </citation>
    <scope>NUCLEOTIDE SEQUENCE [LARGE SCALE GENOMIC DNA]</scope>
    <source>
        <strain evidence="6 7">4G-K13</strain>
    </source>
</reference>
<dbReference type="Pfam" id="PF02678">
    <property type="entry name" value="Pirin"/>
    <property type="match status" value="1"/>
</dbReference>
<evidence type="ECO:0000256" key="3">
    <source>
        <dbReference type="RuleBase" id="RU003457"/>
    </source>
</evidence>
<dbReference type="InterPro" id="IPR011051">
    <property type="entry name" value="RmlC_Cupin_sf"/>
</dbReference>
<dbReference type="RefSeq" id="WP_117303375.1">
    <property type="nucleotide sequence ID" value="NZ_QVQT02000008.1"/>
</dbReference>
<evidence type="ECO:0000256" key="1">
    <source>
        <dbReference type="ARBA" id="ARBA00008416"/>
    </source>
</evidence>
<keyword evidence="2" id="KW-0479">Metal-binding</keyword>
<sequence>MSVQKKILSINGPVSKHWVGDGFPVRTLFAPNGVTPELSPFLMLDYAGPAYFEPSSRARGVDEHPHRGFETVTISWQGAVDHRDSAGNSGTIYPGDVQWMTAASGVVHEEKHEREFTKNGGVFEVVQLWVNLPKEHKMTKPRYQAITSRQIPVVKLGGESVARVIAGELDGVKGPAKTFTPVNVFDVRLKAGDKVDLALPEGHNSLLVLLKGDVTINGSTALEGEAKKASLSAEGDSVALEAKADTILLVLSGEPIDEPIASYGPFVMNTREELMQAVTDYQSGRMGHLA</sequence>
<feature type="binding site" evidence="2">
    <location>
        <position position="108"/>
    </location>
    <ligand>
        <name>Fe cation</name>
        <dbReference type="ChEBI" id="CHEBI:24875"/>
    </ligand>
</feature>
<evidence type="ECO:0000259" key="4">
    <source>
        <dbReference type="Pfam" id="PF02678"/>
    </source>
</evidence>
<dbReference type="InterPro" id="IPR008778">
    <property type="entry name" value="Pirin_C_dom"/>
</dbReference>
<comment type="caution">
    <text evidence="6">The sequence shown here is derived from an EMBL/GenBank/DDBJ whole genome shotgun (WGS) entry which is preliminary data.</text>
</comment>
<dbReference type="CDD" id="cd02909">
    <property type="entry name" value="cupin_pirin_N"/>
    <property type="match status" value="1"/>
</dbReference>
<evidence type="ECO:0000256" key="2">
    <source>
        <dbReference type="PIRSR" id="PIRSR006232-1"/>
    </source>
</evidence>
<dbReference type="InterPro" id="IPR014710">
    <property type="entry name" value="RmlC-like_jellyroll"/>
</dbReference>
<evidence type="ECO:0000259" key="5">
    <source>
        <dbReference type="Pfam" id="PF05726"/>
    </source>
</evidence>
<protein>
    <submittedName>
        <fullName evidence="6">Pirin family protein</fullName>
    </submittedName>
</protein>
<dbReference type="Pfam" id="PF05726">
    <property type="entry name" value="Pirin_C"/>
    <property type="match status" value="1"/>
</dbReference>
<evidence type="ECO:0000313" key="6">
    <source>
        <dbReference type="EMBL" id="RFU14981.1"/>
    </source>
</evidence>